<dbReference type="EMBL" id="RAXV01000058">
    <property type="protein sequence ID" value="RKG29139.1"/>
    <property type="molecule type" value="Genomic_DNA"/>
</dbReference>
<proteinExistence type="predicted"/>
<evidence type="ECO:0000313" key="2">
    <source>
        <dbReference type="Proteomes" id="UP000282388"/>
    </source>
</evidence>
<reference evidence="1 2" key="1">
    <citation type="submission" date="2018-09" db="EMBL/GenBank/DDBJ databases">
        <title>The draft genome of Acinetobacter spp. strains.</title>
        <authorList>
            <person name="Qin J."/>
            <person name="Feng Y."/>
            <person name="Zong Z."/>
        </authorList>
    </citation>
    <scope>NUCLEOTIDE SEQUENCE [LARGE SCALE GENOMIC DNA]</scope>
    <source>
        <strain evidence="1 2">WCHAc060012</strain>
    </source>
</reference>
<keyword evidence="2" id="KW-1185">Reference proteome</keyword>
<dbReference type="AlphaFoldDB" id="A0A3A8E4R2"/>
<dbReference type="Proteomes" id="UP000282388">
    <property type="component" value="Unassembled WGS sequence"/>
</dbReference>
<name>A0A3A8E4R2_9GAMM</name>
<comment type="caution">
    <text evidence="1">The sequence shown here is derived from an EMBL/GenBank/DDBJ whole genome shotgun (WGS) entry which is preliminary data.</text>
</comment>
<sequence length="73" mass="8413">MIYRHFAFALYFDLSKLPTCICWSGDYKGDLPLVAPLDEIQWLSAPFGKTTIAWAVLNFNSNRPMLEGDSLRW</sequence>
<evidence type="ECO:0000313" key="1">
    <source>
        <dbReference type="EMBL" id="RKG29139.1"/>
    </source>
</evidence>
<accession>A0A3A8E4R2</accession>
<gene>
    <name evidence="1" type="ORF">D7V32_16300</name>
</gene>
<organism evidence="1 2">
    <name type="scientific">Acinetobacter tianfuensis</name>
    <dbReference type="NCBI Taxonomy" id="2419603"/>
    <lineage>
        <taxon>Bacteria</taxon>
        <taxon>Pseudomonadati</taxon>
        <taxon>Pseudomonadota</taxon>
        <taxon>Gammaproteobacteria</taxon>
        <taxon>Moraxellales</taxon>
        <taxon>Moraxellaceae</taxon>
        <taxon>Acinetobacter</taxon>
    </lineage>
</organism>
<protein>
    <submittedName>
        <fullName evidence="1">Uncharacterized protein</fullName>
    </submittedName>
</protein>